<evidence type="ECO:0000313" key="3">
    <source>
        <dbReference type="Proteomes" id="UP000295375"/>
    </source>
</evidence>
<keyword evidence="3" id="KW-1185">Reference proteome</keyword>
<feature type="transmembrane region" description="Helical" evidence="1">
    <location>
        <begin position="175"/>
        <end position="193"/>
    </location>
</feature>
<sequence length="308" mass="34176">MSLVWTWNLIFAALAVAAYTVSRWLLKALPDSSYVVPLRHIRAWAGLVAFFSIALSLGRATTLVFFAALSYLILKELISVLPLRHVDRRPILWTYLAIPVQYVLVAMDWFAAFVVFIPILLWLTIAVRLALSAENRGFIRSLAVIQWASLVAIFGLSHLGYLLNLPAHTNAESSGAGLILFVVMIAATQNILESFGSRKGTHSVNPNVAPEKQWGGLIVSLIGTLLVAAWLGPLLTPLNYWQAMAVASLMTITSFFGGLLLIAIGRDLQAETMVAQRPTHIDFLDCVHRLYFSAPIFFYALRHLSDWQ</sequence>
<evidence type="ECO:0000313" key="2">
    <source>
        <dbReference type="EMBL" id="TDQ46519.1"/>
    </source>
</evidence>
<dbReference type="GO" id="GO:0009273">
    <property type="term" value="P:peptidoglycan-based cell wall biogenesis"/>
    <property type="evidence" value="ECO:0007669"/>
    <property type="project" value="TreeGrafter"/>
</dbReference>
<feature type="transmembrane region" description="Helical" evidence="1">
    <location>
        <begin position="143"/>
        <end position="163"/>
    </location>
</feature>
<keyword evidence="1" id="KW-0812">Transmembrane</keyword>
<gene>
    <name evidence="2" type="ORF">EV696_11360</name>
</gene>
<keyword evidence="2" id="KW-0808">Transferase</keyword>
<dbReference type="Proteomes" id="UP000295375">
    <property type="component" value="Unassembled WGS sequence"/>
</dbReference>
<proteinExistence type="predicted"/>
<keyword evidence="2" id="KW-0548">Nucleotidyltransferase</keyword>
<keyword evidence="1" id="KW-0472">Membrane</keyword>
<dbReference type="PANTHER" id="PTHR43535:SF1">
    <property type="entry name" value="PHOSPHATIDATE CYTIDYLYLTRANSFERASE"/>
    <property type="match status" value="1"/>
</dbReference>
<dbReference type="OrthoDB" id="9799199at2"/>
<dbReference type="EMBL" id="SNYM01000013">
    <property type="protein sequence ID" value="TDQ46519.1"/>
    <property type="molecule type" value="Genomic_DNA"/>
</dbReference>
<keyword evidence="1" id="KW-1133">Transmembrane helix</keyword>
<feature type="transmembrane region" description="Helical" evidence="1">
    <location>
        <begin position="214"/>
        <end position="235"/>
    </location>
</feature>
<dbReference type="PANTHER" id="PTHR43535">
    <property type="entry name" value="PHOSPHATIDATE CYTIDYLYLTRANSFERASE"/>
    <property type="match status" value="1"/>
</dbReference>
<accession>A0A4R6ULV7</accession>
<feature type="transmembrane region" description="Helical" evidence="1">
    <location>
        <begin position="47"/>
        <end position="74"/>
    </location>
</feature>
<dbReference type="GO" id="GO:0005886">
    <property type="term" value="C:plasma membrane"/>
    <property type="evidence" value="ECO:0007669"/>
    <property type="project" value="TreeGrafter"/>
</dbReference>
<dbReference type="GO" id="GO:0016779">
    <property type="term" value="F:nucleotidyltransferase activity"/>
    <property type="evidence" value="ECO:0007669"/>
    <property type="project" value="UniProtKB-KW"/>
</dbReference>
<dbReference type="RefSeq" id="WP_133591758.1">
    <property type="nucleotide sequence ID" value="NZ_CP037953.1"/>
</dbReference>
<protein>
    <submittedName>
        <fullName evidence="2">Phosphatidate cytidylyltransferase</fullName>
    </submittedName>
</protein>
<name>A0A4R6ULV7_9GAMM</name>
<evidence type="ECO:0000256" key="1">
    <source>
        <dbReference type="SAM" id="Phobius"/>
    </source>
</evidence>
<dbReference type="Pfam" id="PF01148">
    <property type="entry name" value="CTP_transf_1"/>
    <property type="match status" value="1"/>
</dbReference>
<feature type="transmembrane region" description="Helical" evidence="1">
    <location>
        <begin position="241"/>
        <end position="264"/>
    </location>
</feature>
<organism evidence="2 3">
    <name type="scientific">Permianibacter aggregans</name>
    <dbReference type="NCBI Taxonomy" id="1510150"/>
    <lineage>
        <taxon>Bacteria</taxon>
        <taxon>Pseudomonadati</taxon>
        <taxon>Pseudomonadota</taxon>
        <taxon>Gammaproteobacteria</taxon>
        <taxon>Pseudomonadales</taxon>
        <taxon>Pseudomonadaceae</taxon>
        <taxon>Permianibacter</taxon>
    </lineage>
</organism>
<reference evidence="2 3" key="1">
    <citation type="submission" date="2019-03" db="EMBL/GenBank/DDBJ databases">
        <title>Genomic Encyclopedia of Type Strains, Phase IV (KMG-IV): sequencing the most valuable type-strain genomes for metagenomic binning, comparative biology and taxonomic classification.</title>
        <authorList>
            <person name="Goeker M."/>
        </authorList>
    </citation>
    <scope>NUCLEOTIDE SEQUENCE [LARGE SCALE GENOMIC DNA]</scope>
    <source>
        <strain evidence="2 3">DSM 103792</strain>
    </source>
</reference>
<comment type="caution">
    <text evidence="2">The sequence shown here is derived from an EMBL/GenBank/DDBJ whole genome shotgun (WGS) entry which is preliminary data.</text>
</comment>
<dbReference type="AlphaFoldDB" id="A0A4R6ULV7"/>
<feature type="transmembrane region" description="Helical" evidence="1">
    <location>
        <begin position="109"/>
        <end position="131"/>
    </location>
</feature>
<feature type="transmembrane region" description="Helical" evidence="1">
    <location>
        <begin position="6"/>
        <end position="26"/>
    </location>
</feature>